<organism evidence="1 2">
    <name type="scientific">Diphasiastrum complanatum</name>
    <name type="common">Issler's clubmoss</name>
    <name type="synonym">Lycopodium complanatum</name>
    <dbReference type="NCBI Taxonomy" id="34168"/>
    <lineage>
        <taxon>Eukaryota</taxon>
        <taxon>Viridiplantae</taxon>
        <taxon>Streptophyta</taxon>
        <taxon>Embryophyta</taxon>
        <taxon>Tracheophyta</taxon>
        <taxon>Lycopodiopsida</taxon>
        <taxon>Lycopodiales</taxon>
        <taxon>Lycopodiaceae</taxon>
        <taxon>Lycopodioideae</taxon>
        <taxon>Diphasiastrum</taxon>
    </lineage>
</organism>
<sequence>MVAYRSSGHITATAASPEVSILLDLQNSLVDPHDLLDNWNSSDLLPCEWTGVSCNNATGLVTALDLSDMDLEGPVPQGVCQLQNLTFLNLGNNYLSGQFPQKLLECTRLIYLNVSQNLIVDILPENISQLNLLRDLDLSGNNFSGSIPPGFGELPELQSLNLTNNLLNETIPGYLGKLSQLKWLDLAYNPYQLGRIPEELGNLTQLLNLHMTMANLIGPIPASFGNLTELTYFFDLSHNFLEGSIPPGIMRLPKLTKMELYDNLLSGEIPWNLKGLLAITDIDLSSNRLNGSIPSEIGQLKTLELLHLWSNQLTGEIPNGLSNLPNLGRLRLFNNKLSGNLPQSFGIAYPYVYFDISINQLQGSIPPYLCNGGKLLEFIVFNNNFSGNLPETYGNCSSLFRVFVNNNRLSGMIPTGFWNSSHLYIADFSYNKFEGIIPPEIGLASNLTSLKLSANDFNGSIPLEIGKATNLNKFMASYNRFSSSIPVEVGNLVSLNQLYLDHNQFTGSIPSTLGNCYKLSILMLSNNRLMGSIPFGLGNLSVLTQLDLSHNQLNETIPSELGNLRFSDFNVSFNNLVGSVPKGLIIGAFNTSFIGNPGLCGEHLDGLSSCVQMGSRHNDGHTALIWISAVGTCLVGIVFLVGGLSFLFRKSCNPFQEKQSSTLWSLTSFHRLAFNEYDVPGSLDEDNVIGSGGSGTVYKSTLNNGQTVAVKKLWTNSKGNILQDHGFKAEIETLGKVRHKNIVKLLCSYSSADGNLLVYEYMPNGSLGDLLHGPKAGTLDWATRYKIALGAAEGLAYLHHDYTPPILHCDVKSNNILLDEDYEAHVADFGVAKILESCSEDVSMSRITGTYGYIAPEYAYTLKVNEKSDIYSFGVVLLELVTGRQPVSAEFGDGIDIVKWVCNKIQYDDGVQEALDLRLGLEAQDSILAVLRVGLLCTNLVPGKRPSMLEVVQMLNNANPTNSAQHSSKDKSIASKLSHPHNEYKYSDDDDDDDEDYVDDILHDVIVKL</sequence>
<gene>
    <name evidence="1" type="ORF">O6H91_20G038700</name>
</gene>
<name>A0ACC2APP5_DIPCM</name>
<proteinExistence type="predicted"/>
<evidence type="ECO:0000313" key="1">
    <source>
        <dbReference type="EMBL" id="KAJ7519441.1"/>
    </source>
</evidence>
<comment type="caution">
    <text evidence="1">The sequence shown here is derived from an EMBL/GenBank/DDBJ whole genome shotgun (WGS) entry which is preliminary data.</text>
</comment>
<accession>A0ACC2APP5</accession>
<reference evidence="2" key="1">
    <citation type="journal article" date="2024" name="Proc. Natl. Acad. Sci. U.S.A.">
        <title>Extraordinary preservation of gene collinearity over three hundred million years revealed in homosporous lycophytes.</title>
        <authorList>
            <person name="Li C."/>
            <person name="Wickell D."/>
            <person name="Kuo L.Y."/>
            <person name="Chen X."/>
            <person name="Nie B."/>
            <person name="Liao X."/>
            <person name="Peng D."/>
            <person name="Ji J."/>
            <person name="Jenkins J."/>
            <person name="Williams M."/>
            <person name="Shu S."/>
            <person name="Plott C."/>
            <person name="Barry K."/>
            <person name="Rajasekar S."/>
            <person name="Grimwood J."/>
            <person name="Han X."/>
            <person name="Sun S."/>
            <person name="Hou Z."/>
            <person name="He W."/>
            <person name="Dai G."/>
            <person name="Sun C."/>
            <person name="Schmutz J."/>
            <person name="Leebens-Mack J.H."/>
            <person name="Li F.W."/>
            <person name="Wang L."/>
        </authorList>
    </citation>
    <scope>NUCLEOTIDE SEQUENCE [LARGE SCALE GENOMIC DNA]</scope>
    <source>
        <strain evidence="2">cv. PW_Plant_1</strain>
    </source>
</reference>
<protein>
    <submittedName>
        <fullName evidence="1">Uncharacterized protein</fullName>
    </submittedName>
</protein>
<dbReference type="EMBL" id="CM055111">
    <property type="protein sequence ID" value="KAJ7519441.1"/>
    <property type="molecule type" value="Genomic_DNA"/>
</dbReference>
<dbReference type="Proteomes" id="UP001162992">
    <property type="component" value="Chromosome 20"/>
</dbReference>
<keyword evidence="2" id="KW-1185">Reference proteome</keyword>
<evidence type="ECO:0000313" key="2">
    <source>
        <dbReference type="Proteomes" id="UP001162992"/>
    </source>
</evidence>